<proteinExistence type="predicted"/>
<dbReference type="AlphaFoldDB" id="A0AB39LVC0"/>
<gene>
    <name evidence="1" type="ORF">AB5J57_32945</name>
</gene>
<protein>
    <submittedName>
        <fullName evidence="1">Uncharacterized protein</fullName>
    </submittedName>
</protein>
<sequence length="198" mass="20611">MMGAHGVEGDEAVGAVVDGDGGPPGQVRGLLLTPRTAAAGEEAVLGSLSVLEAVSDDLREAVVVLDQSPGLLGAECRRGGQQLLRAVGPAVLLGPVTGDRSRPPWPLGRLGLGRGQVLAPVFRMRQVLQLQFGDLCQAGAVDETGRAEFRCLEIDDALIERPGAGRAVGGPQGEMLSPVRQRSLRGREFGDLHNSRGV</sequence>
<evidence type="ECO:0000313" key="1">
    <source>
        <dbReference type="EMBL" id="XDP98006.1"/>
    </source>
</evidence>
<organism evidence="1">
    <name type="scientific">Streptomyces sp. R02</name>
    <dbReference type="NCBI Taxonomy" id="3238623"/>
    <lineage>
        <taxon>Bacteria</taxon>
        <taxon>Bacillati</taxon>
        <taxon>Actinomycetota</taxon>
        <taxon>Actinomycetes</taxon>
        <taxon>Kitasatosporales</taxon>
        <taxon>Streptomycetaceae</taxon>
        <taxon>Streptomyces</taxon>
    </lineage>
</organism>
<dbReference type="EMBL" id="CP163429">
    <property type="protein sequence ID" value="XDP98006.1"/>
    <property type="molecule type" value="Genomic_DNA"/>
</dbReference>
<name>A0AB39LVC0_9ACTN</name>
<dbReference type="RefSeq" id="WP_369161421.1">
    <property type="nucleotide sequence ID" value="NZ_CP163429.1"/>
</dbReference>
<accession>A0AB39LVC0</accession>
<reference evidence="1" key="1">
    <citation type="submission" date="2024-07" db="EMBL/GenBank/DDBJ databases">
        <authorList>
            <person name="Yu S.T."/>
        </authorList>
    </citation>
    <scope>NUCLEOTIDE SEQUENCE</scope>
    <source>
        <strain evidence="1">R02</strain>
    </source>
</reference>